<dbReference type="NCBIfam" id="NF047751">
    <property type="entry name" value="HepT_toxin"/>
    <property type="match status" value="1"/>
</dbReference>
<gene>
    <name evidence="5" type="ORF">C8D89_11952</name>
</gene>
<dbReference type="InterPro" id="IPR008201">
    <property type="entry name" value="HepT-like"/>
</dbReference>
<comment type="caution">
    <text evidence="5">The sequence shown here is derived from an EMBL/GenBank/DDBJ whole genome shotgun (WGS) entry which is preliminary data.</text>
</comment>
<keyword evidence="2" id="KW-0540">Nuclease</keyword>
<dbReference type="AlphaFoldDB" id="A0A2U1EVH3"/>
<dbReference type="Proteomes" id="UP000245639">
    <property type="component" value="Unassembled WGS sequence"/>
</dbReference>
<name>A0A2U1EVH3_9PSEU</name>
<sequence length="139" mass="15133">MVDEVRVGRLLRAITEELAFLSAETGAGPARRNDRTWLRAVKYGFVTAIEACLDVAQHLCASEGWGPPSTNADALVILGRHGVLEPDLARRLALAVGFRNALVHGYVAVDDAVVLRRLDHLGEFEDFVAAVAGWMSRQP</sequence>
<dbReference type="Gene3D" id="1.20.120.580">
    <property type="entry name" value="bsu32300-like"/>
    <property type="match status" value="1"/>
</dbReference>
<organism evidence="5 6">
    <name type="scientific">Actinomycetospora cinnamomea</name>
    <dbReference type="NCBI Taxonomy" id="663609"/>
    <lineage>
        <taxon>Bacteria</taxon>
        <taxon>Bacillati</taxon>
        <taxon>Actinomycetota</taxon>
        <taxon>Actinomycetes</taxon>
        <taxon>Pseudonocardiales</taxon>
        <taxon>Pseudonocardiaceae</taxon>
        <taxon>Actinomycetospora</taxon>
    </lineage>
</organism>
<accession>A0A2U1EVH3</accession>
<evidence type="ECO:0000313" key="5">
    <source>
        <dbReference type="EMBL" id="PVZ03943.1"/>
    </source>
</evidence>
<dbReference type="Pfam" id="PF01934">
    <property type="entry name" value="HepT-like"/>
    <property type="match status" value="1"/>
</dbReference>
<evidence type="ECO:0000313" key="6">
    <source>
        <dbReference type="Proteomes" id="UP000245639"/>
    </source>
</evidence>
<dbReference type="OrthoDB" id="159782at2"/>
<dbReference type="RefSeq" id="WP_116710750.1">
    <property type="nucleotide sequence ID" value="NZ_QEKW01000019.1"/>
</dbReference>
<dbReference type="GO" id="GO:0016787">
    <property type="term" value="F:hydrolase activity"/>
    <property type="evidence" value="ECO:0007669"/>
    <property type="project" value="UniProtKB-KW"/>
</dbReference>
<evidence type="ECO:0000256" key="2">
    <source>
        <dbReference type="ARBA" id="ARBA00022722"/>
    </source>
</evidence>
<dbReference type="InterPro" id="IPR037038">
    <property type="entry name" value="HepT-like_sf"/>
</dbReference>
<evidence type="ECO:0000256" key="3">
    <source>
        <dbReference type="ARBA" id="ARBA00022801"/>
    </source>
</evidence>
<evidence type="ECO:0000256" key="4">
    <source>
        <dbReference type="ARBA" id="ARBA00024207"/>
    </source>
</evidence>
<dbReference type="GO" id="GO:0110001">
    <property type="term" value="C:toxin-antitoxin complex"/>
    <property type="evidence" value="ECO:0007669"/>
    <property type="project" value="InterPro"/>
</dbReference>
<protein>
    <submittedName>
        <fullName evidence="5">Uncharacterized protein YutE (UPF0331/DUF86 family)</fullName>
    </submittedName>
</protein>
<dbReference type="GO" id="GO:0004540">
    <property type="term" value="F:RNA nuclease activity"/>
    <property type="evidence" value="ECO:0007669"/>
    <property type="project" value="InterPro"/>
</dbReference>
<keyword evidence="6" id="KW-1185">Reference proteome</keyword>
<dbReference type="PANTHER" id="PTHR33397">
    <property type="entry name" value="UPF0331 PROTEIN YUTE"/>
    <property type="match status" value="1"/>
</dbReference>
<keyword evidence="1" id="KW-1277">Toxin-antitoxin system</keyword>
<dbReference type="InterPro" id="IPR052379">
    <property type="entry name" value="Type_VII_TA_RNase"/>
</dbReference>
<dbReference type="PANTHER" id="PTHR33397:SF5">
    <property type="entry name" value="RNASE YUTE-RELATED"/>
    <property type="match status" value="1"/>
</dbReference>
<evidence type="ECO:0000256" key="1">
    <source>
        <dbReference type="ARBA" id="ARBA00022649"/>
    </source>
</evidence>
<keyword evidence="3" id="KW-0378">Hydrolase</keyword>
<reference evidence="5 6" key="1">
    <citation type="submission" date="2018-04" db="EMBL/GenBank/DDBJ databases">
        <title>Genomic Encyclopedia of Type Strains, Phase IV (KMG-IV): sequencing the most valuable type-strain genomes for metagenomic binning, comparative biology and taxonomic classification.</title>
        <authorList>
            <person name="Goeker M."/>
        </authorList>
    </citation>
    <scope>NUCLEOTIDE SEQUENCE [LARGE SCALE GENOMIC DNA]</scope>
    <source>
        <strain evidence="5 6">DSM 45771</strain>
    </source>
</reference>
<proteinExistence type="inferred from homology"/>
<dbReference type="EMBL" id="QEKW01000019">
    <property type="protein sequence ID" value="PVZ03943.1"/>
    <property type="molecule type" value="Genomic_DNA"/>
</dbReference>
<comment type="similarity">
    <text evidence="4">Belongs to the HepT RNase toxin family.</text>
</comment>